<protein>
    <recommendedName>
        <fullName evidence="3">Ulp1 protease family, C-terminal catalytic domain-containing protein</fullName>
    </recommendedName>
</protein>
<organism evidence="1 2">
    <name type="scientific">Helianthus annuus</name>
    <name type="common">Common sunflower</name>
    <dbReference type="NCBI Taxonomy" id="4232"/>
    <lineage>
        <taxon>Eukaryota</taxon>
        <taxon>Viridiplantae</taxon>
        <taxon>Streptophyta</taxon>
        <taxon>Embryophyta</taxon>
        <taxon>Tracheophyta</taxon>
        <taxon>Spermatophyta</taxon>
        <taxon>Magnoliopsida</taxon>
        <taxon>eudicotyledons</taxon>
        <taxon>Gunneridae</taxon>
        <taxon>Pentapetalae</taxon>
        <taxon>asterids</taxon>
        <taxon>campanulids</taxon>
        <taxon>Asterales</taxon>
        <taxon>Asteraceae</taxon>
        <taxon>Asteroideae</taxon>
        <taxon>Heliantheae alliance</taxon>
        <taxon>Heliantheae</taxon>
        <taxon>Helianthus</taxon>
    </lineage>
</organism>
<dbReference type="Gramene" id="mRNA:HanXRQr2_Chr11g0510641">
    <property type="protein sequence ID" value="mRNA:HanXRQr2_Chr11g0510641"/>
    <property type="gene ID" value="HanXRQr2_Chr11g0510641"/>
</dbReference>
<reference evidence="1" key="1">
    <citation type="journal article" date="2017" name="Nature">
        <title>The sunflower genome provides insights into oil metabolism, flowering and Asterid evolution.</title>
        <authorList>
            <person name="Badouin H."/>
            <person name="Gouzy J."/>
            <person name="Grassa C.J."/>
            <person name="Murat F."/>
            <person name="Staton S.E."/>
            <person name="Cottret L."/>
            <person name="Lelandais-Briere C."/>
            <person name="Owens G.L."/>
            <person name="Carrere S."/>
            <person name="Mayjonade B."/>
            <person name="Legrand L."/>
            <person name="Gill N."/>
            <person name="Kane N.C."/>
            <person name="Bowers J.E."/>
            <person name="Hubner S."/>
            <person name="Bellec A."/>
            <person name="Berard A."/>
            <person name="Berges H."/>
            <person name="Blanchet N."/>
            <person name="Boniface M.C."/>
            <person name="Brunel D."/>
            <person name="Catrice O."/>
            <person name="Chaidir N."/>
            <person name="Claudel C."/>
            <person name="Donnadieu C."/>
            <person name="Faraut T."/>
            <person name="Fievet G."/>
            <person name="Helmstetter N."/>
            <person name="King M."/>
            <person name="Knapp S.J."/>
            <person name="Lai Z."/>
            <person name="Le Paslier M.C."/>
            <person name="Lippi Y."/>
            <person name="Lorenzon L."/>
            <person name="Mandel J.R."/>
            <person name="Marage G."/>
            <person name="Marchand G."/>
            <person name="Marquand E."/>
            <person name="Bret-Mestries E."/>
            <person name="Morien E."/>
            <person name="Nambeesan S."/>
            <person name="Nguyen T."/>
            <person name="Pegot-Espagnet P."/>
            <person name="Pouilly N."/>
            <person name="Raftis F."/>
            <person name="Sallet E."/>
            <person name="Schiex T."/>
            <person name="Thomas J."/>
            <person name="Vandecasteele C."/>
            <person name="Vares D."/>
            <person name="Vear F."/>
            <person name="Vautrin S."/>
            <person name="Crespi M."/>
            <person name="Mangin B."/>
            <person name="Burke J.M."/>
            <person name="Salse J."/>
            <person name="Munos S."/>
            <person name="Vincourt P."/>
            <person name="Rieseberg L.H."/>
            <person name="Langlade N.B."/>
        </authorList>
    </citation>
    <scope>NUCLEOTIDE SEQUENCE</scope>
    <source>
        <tissue evidence="1">Leaves</tissue>
    </source>
</reference>
<keyword evidence="2" id="KW-1185">Reference proteome</keyword>
<reference evidence="1" key="2">
    <citation type="submission" date="2020-06" db="EMBL/GenBank/DDBJ databases">
        <title>Helianthus annuus Genome sequencing and assembly Release 2.</title>
        <authorList>
            <person name="Gouzy J."/>
            <person name="Langlade N."/>
            <person name="Munos S."/>
        </authorList>
    </citation>
    <scope>NUCLEOTIDE SEQUENCE</scope>
    <source>
        <tissue evidence="1">Leaves</tissue>
    </source>
</reference>
<evidence type="ECO:0000313" key="2">
    <source>
        <dbReference type="Proteomes" id="UP000215914"/>
    </source>
</evidence>
<dbReference type="Proteomes" id="UP000215914">
    <property type="component" value="Unassembled WGS sequence"/>
</dbReference>
<sequence>MDNMDIHESLVTLVNDAAFFNKRTSFKVKDIFPKYLKAVDHPKGHEFEEAMPYRLAIEWATVGIYVDCGLFAMRHMETWFGSNKGKM</sequence>
<gene>
    <name evidence="1" type="ORF">HanXRQr2_Chr11g0510641</name>
</gene>
<dbReference type="EMBL" id="MNCJ02000326">
    <property type="protein sequence ID" value="KAF5783673.1"/>
    <property type="molecule type" value="Genomic_DNA"/>
</dbReference>
<evidence type="ECO:0000313" key="1">
    <source>
        <dbReference type="EMBL" id="KAF5783673.1"/>
    </source>
</evidence>
<comment type="caution">
    <text evidence="1">The sequence shown here is derived from an EMBL/GenBank/DDBJ whole genome shotgun (WGS) entry which is preliminary data.</text>
</comment>
<evidence type="ECO:0008006" key="3">
    <source>
        <dbReference type="Google" id="ProtNLM"/>
    </source>
</evidence>
<accession>A0A9K3HSD3</accession>
<name>A0A9K3HSD3_HELAN</name>
<dbReference type="AlphaFoldDB" id="A0A9K3HSD3"/>
<proteinExistence type="predicted"/>